<accession>A0A8S4PJ38</accession>
<dbReference type="Proteomes" id="UP000749559">
    <property type="component" value="Unassembled WGS sequence"/>
</dbReference>
<evidence type="ECO:0000313" key="1">
    <source>
        <dbReference type="EMBL" id="CAH1793844.1"/>
    </source>
</evidence>
<name>A0A8S4PJ38_OWEFU</name>
<gene>
    <name evidence="1" type="ORF">OFUS_LOCUS18643</name>
</gene>
<dbReference type="AlphaFoldDB" id="A0A8S4PJ38"/>
<organism evidence="1 2">
    <name type="scientific">Owenia fusiformis</name>
    <name type="common">Polychaete worm</name>
    <dbReference type="NCBI Taxonomy" id="6347"/>
    <lineage>
        <taxon>Eukaryota</taxon>
        <taxon>Metazoa</taxon>
        <taxon>Spiralia</taxon>
        <taxon>Lophotrochozoa</taxon>
        <taxon>Annelida</taxon>
        <taxon>Polychaeta</taxon>
        <taxon>Sedentaria</taxon>
        <taxon>Canalipalpata</taxon>
        <taxon>Sabellida</taxon>
        <taxon>Oweniida</taxon>
        <taxon>Oweniidae</taxon>
        <taxon>Owenia</taxon>
    </lineage>
</organism>
<proteinExistence type="predicted"/>
<reference evidence="1" key="1">
    <citation type="submission" date="2022-03" db="EMBL/GenBank/DDBJ databases">
        <authorList>
            <person name="Martin C."/>
        </authorList>
    </citation>
    <scope>NUCLEOTIDE SEQUENCE</scope>
</reference>
<sequence>MAPQMAQTTMAPAPAQTTLAPQMAQTTMAPAPAQTTMAPQMAQTTIAPAPAQTTMAPQMAQTTIAPAPAQTTMIPQMVQTTMAPDLPQTTMTPQMAQTTMAQTAPLSIISANMTKIRVNSQNSMSQLTGDLNDLGILEQSECLPADSPPFHNIIQLQLETVSVTKIFVLINGTSLVCDPWAYKNQHQLQVKIHTTSNTGDESSILGRFRFCEAQFYPDGVPGVCTYICPCDTHHCEYVFLDWFALTDVPDQSICMVEVRSDLQLLQIKV</sequence>
<keyword evidence="2" id="KW-1185">Reference proteome</keyword>
<dbReference type="EMBL" id="CAIIXF020000009">
    <property type="protein sequence ID" value="CAH1793844.1"/>
    <property type="molecule type" value="Genomic_DNA"/>
</dbReference>
<evidence type="ECO:0000313" key="2">
    <source>
        <dbReference type="Proteomes" id="UP000749559"/>
    </source>
</evidence>
<comment type="caution">
    <text evidence="1">The sequence shown here is derived from an EMBL/GenBank/DDBJ whole genome shotgun (WGS) entry which is preliminary data.</text>
</comment>
<protein>
    <submittedName>
        <fullName evidence="1">Uncharacterized protein</fullName>
    </submittedName>
</protein>